<dbReference type="EMBL" id="STGJ01000015">
    <property type="protein sequence ID" value="TIC79796.1"/>
    <property type="molecule type" value="Genomic_DNA"/>
</dbReference>
<dbReference type="NCBIfam" id="NF005559">
    <property type="entry name" value="PRK07231.1"/>
    <property type="match status" value="1"/>
</dbReference>
<comment type="caution">
    <text evidence="6">The sequence shown here is derived from an EMBL/GenBank/DDBJ whole genome shotgun (WGS) entry which is preliminary data.</text>
</comment>
<dbReference type="InterPro" id="IPR020904">
    <property type="entry name" value="Sc_DH/Rdtase_CS"/>
</dbReference>
<dbReference type="OrthoDB" id="9806974at2"/>
<dbReference type="AlphaFoldDB" id="A0A4T0UMT9"/>
<evidence type="ECO:0000256" key="2">
    <source>
        <dbReference type="ARBA" id="ARBA00023002"/>
    </source>
</evidence>
<dbReference type="EC" id="1.1.1.47" evidence="6"/>
<keyword evidence="4" id="KW-0443">Lipid metabolism</keyword>
<evidence type="ECO:0000256" key="3">
    <source>
        <dbReference type="ARBA" id="ARBA00023027"/>
    </source>
</evidence>
<dbReference type="PROSITE" id="PS00061">
    <property type="entry name" value="ADH_SHORT"/>
    <property type="match status" value="1"/>
</dbReference>
<dbReference type="FunFam" id="3.40.50.720:FF:000084">
    <property type="entry name" value="Short-chain dehydrogenase reductase"/>
    <property type="match status" value="1"/>
</dbReference>
<keyword evidence="5" id="KW-0753">Steroid metabolism</keyword>
<dbReference type="PANTHER" id="PTHR43180">
    <property type="entry name" value="3-OXOACYL-(ACYL-CARRIER-PROTEIN) REDUCTASE (AFU_ORTHOLOGUE AFUA_6G11210)"/>
    <property type="match status" value="1"/>
</dbReference>
<dbReference type="GO" id="GO:0008202">
    <property type="term" value="P:steroid metabolic process"/>
    <property type="evidence" value="ECO:0007669"/>
    <property type="project" value="UniProtKB-KW"/>
</dbReference>
<sequence length="257" mass="27311">MTENTRQGRVAGKVALITGGASGVGREDALLFAAEGARVVITDVNVEAGEALAREIGDAALFVAHDIASEAAWRTVMDKALSRFGKLDVLVNNAAICPPASIEDCSLDAWQKVMRVNADGYFLGCKFGVEALKERGGAIINMSSVAALGGMDTFAAYSASKGAVAALTRSVAVHCRKQRYRIRCNSVHPDGILTPLTADLYPKGVDMRRFTIDHDPLARMCLPRDVANVVLFLASDEARAISGSEVRVDSGQLLMSL</sequence>
<name>A0A4T0UMT9_9NEIS</name>
<dbReference type="Proteomes" id="UP000308891">
    <property type="component" value="Unassembled WGS sequence"/>
</dbReference>
<organism evidence="6 7">
    <name type="scientific">Crenobacter intestini</name>
    <dbReference type="NCBI Taxonomy" id="2563443"/>
    <lineage>
        <taxon>Bacteria</taxon>
        <taxon>Pseudomonadati</taxon>
        <taxon>Pseudomonadota</taxon>
        <taxon>Betaproteobacteria</taxon>
        <taxon>Neisseriales</taxon>
        <taxon>Neisseriaceae</taxon>
        <taxon>Crenobacter</taxon>
    </lineage>
</organism>
<evidence type="ECO:0000256" key="5">
    <source>
        <dbReference type="ARBA" id="ARBA00023221"/>
    </source>
</evidence>
<evidence type="ECO:0000313" key="6">
    <source>
        <dbReference type="EMBL" id="TIC79796.1"/>
    </source>
</evidence>
<dbReference type="PANTHER" id="PTHR43180:SF28">
    <property type="entry name" value="NAD(P)-BINDING ROSSMANN-FOLD SUPERFAMILY PROTEIN"/>
    <property type="match status" value="1"/>
</dbReference>
<keyword evidence="2 6" id="KW-0560">Oxidoreductase</keyword>
<dbReference type="Pfam" id="PF13561">
    <property type="entry name" value="adh_short_C2"/>
    <property type="match status" value="1"/>
</dbReference>
<dbReference type="GO" id="GO:0047936">
    <property type="term" value="F:glucose 1-dehydrogenase [NAD(P)+] activity"/>
    <property type="evidence" value="ECO:0007669"/>
    <property type="project" value="UniProtKB-EC"/>
</dbReference>
<dbReference type="SUPFAM" id="SSF51735">
    <property type="entry name" value="NAD(P)-binding Rossmann-fold domains"/>
    <property type="match status" value="1"/>
</dbReference>
<dbReference type="InterPro" id="IPR036291">
    <property type="entry name" value="NAD(P)-bd_dom_sf"/>
</dbReference>
<dbReference type="RefSeq" id="WP_136554713.1">
    <property type="nucleotide sequence ID" value="NZ_STGJ01000015.1"/>
</dbReference>
<evidence type="ECO:0000256" key="1">
    <source>
        <dbReference type="ARBA" id="ARBA00006484"/>
    </source>
</evidence>
<dbReference type="Gene3D" id="3.40.50.720">
    <property type="entry name" value="NAD(P)-binding Rossmann-like Domain"/>
    <property type="match status" value="1"/>
</dbReference>
<evidence type="ECO:0000256" key="4">
    <source>
        <dbReference type="ARBA" id="ARBA00023098"/>
    </source>
</evidence>
<protein>
    <submittedName>
        <fullName evidence="6">Glucose 1-dehydrogenase</fullName>
        <ecNumber evidence="6">1.1.1.47</ecNumber>
    </submittedName>
</protein>
<proteinExistence type="inferred from homology"/>
<accession>A0A4T0UMT9</accession>
<dbReference type="InterPro" id="IPR002347">
    <property type="entry name" value="SDR_fam"/>
</dbReference>
<keyword evidence="3" id="KW-0520">NAD</keyword>
<evidence type="ECO:0000313" key="7">
    <source>
        <dbReference type="Proteomes" id="UP000308891"/>
    </source>
</evidence>
<dbReference type="PRINTS" id="PR00081">
    <property type="entry name" value="GDHRDH"/>
</dbReference>
<keyword evidence="7" id="KW-1185">Reference proteome</keyword>
<reference evidence="6 7" key="1">
    <citation type="submission" date="2019-04" db="EMBL/GenBank/DDBJ databases">
        <title>Crenobacter sp. nov.</title>
        <authorList>
            <person name="Shi S."/>
        </authorList>
    </citation>
    <scope>NUCLEOTIDE SEQUENCE [LARGE SCALE GENOMIC DNA]</scope>
    <source>
        <strain evidence="6 7">GY 70310</strain>
    </source>
</reference>
<dbReference type="PRINTS" id="PR00080">
    <property type="entry name" value="SDRFAMILY"/>
</dbReference>
<comment type="similarity">
    <text evidence="1">Belongs to the short-chain dehydrogenases/reductases (SDR) family.</text>
</comment>
<gene>
    <name evidence="6" type="ORF">E5K04_12795</name>
</gene>